<organism evidence="2 3">
    <name type="scientific">Amorphotheca resinae ATCC 22711</name>
    <dbReference type="NCBI Taxonomy" id="857342"/>
    <lineage>
        <taxon>Eukaryota</taxon>
        <taxon>Fungi</taxon>
        <taxon>Dikarya</taxon>
        <taxon>Ascomycota</taxon>
        <taxon>Pezizomycotina</taxon>
        <taxon>Leotiomycetes</taxon>
        <taxon>Helotiales</taxon>
        <taxon>Amorphothecaceae</taxon>
        <taxon>Amorphotheca</taxon>
    </lineage>
</organism>
<keyword evidence="1" id="KW-0808">Transferase</keyword>
<evidence type="ECO:0000313" key="3">
    <source>
        <dbReference type="Proteomes" id="UP000241818"/>
    </source>
</evidence>
<dbReference type="STRING" id="857342.A0A2T3B5B8"/>
<dbReference type="GeneID" id="36576125"/>
<dbReference type="RefSeq" id="XP_024722109.1">
    <property type="nucleotide sequence ID" value="XM_024868044.1"/>
</dbReference>
<evidence type="ECO:0000256" key="1">
    <source>
        <dbReference type="ARBA" id="ARBA00022679"/>
    </source>
</evidence>
<dbReference type="PANTHER" id="PTHR43861">
    <property type="entry name" value="TRANS-ACONITATE 2-METHYLTRANSFERASE-RELATED"/>
    <property type="match status" value="1"/>
</dbReference>
<name>A0A2T3B5B8_AMORE</name>
<sequence length="249" mass="27522">MTDWAEKNRSHFDEQASTYNSKFRNSIEQITRAIQERLDFIGVDWVDPSSSSEDEAAASSSKAASPKEKSIRLLDYACGTGMISRALAPYITQSIGIDISSSMVEEYNSSASNQGLSASEMRAFVGDLLSPIPSPSLSPPEFHDFDIAAVGLGFHHFTDPRLAALRLAERLKKGGVLFIVDFLPHEHVHGHAAHTVVHMGFEEKDIRTWFEEAGVGAGFRYEVLGKGMVVMHDGREQKRSLFMARGTKM</sequence>
<reference evidence="2 3" key="1">
    <citation type="journal article" date="2018" name="New Phytol.">
        <title>Comparative genomics and transcriptomics depict ericoid mycorrhizal fungi as versatile saprotrophs and plant mutualists.</title>
        <authorList>
            <person name="Martino E."/>
            <person name="Morin E."/>
            <person name="Grelet G.A."/>
            <person name="Kuo A."/>
            <person name="Kohler A."/>
            <person name="Daghino S."/>
            <person name="Barry K.W."/>
            <person name="Cichocki N."/>
            <person name="Clum A."/>
            <person name="Dockter R.B."/>
            <person name="Hainaut M."/>
            <person name="Kuo R.C."/>
            <person name="LaButti K."/>
            <person name="Lindahl B.D."/>
            <person name="Lindquist E.A."/>
            <person name="Lipzen A."/>
            <person name="Khouja H.R."/>
            <person name="Magnuson J."/>
            <person name="Murat C."/>
            <person name="Ohm R.A."/>
            <person name="Singer S.W."/>
            <person name="Spatafora J.W."/>
            <person name="Wang M."/>
            <person name="Veneault-Fourrey C."/>
            <person name="Henrissat B."/>
            <person name="Grigoriev I.V."/>
            <person name="Martin F.M."/>
            <person name="Perotto S."/>
        </authorList>
    </citation>
    <scope>NUCLEOTIDE SEQUENCE [LARGE SCALE GENOMIC DNA]</scope>
    <source>
        <strain evidence="2 3">ATCC 22711</strain>
    </source>
</reference>
<accession>A0A2T3B5B8</accession>
<gene>
    <name evidence="2" type="ORF">M430DRAFT_49136</name>
</gene>
<dbReference type="InterPro" id="IPR029063">
    <property type="entry name" value="SAM-dependent_MTases_sf"/>
</dbReference>
<dbReference type="GO" id="GO:0016740">
    <property type="term" value="F:transferase activity"/>
    <property type="evidence" value="ECO:0007669"/>
    <property type="project" value="UniProtKB-KW"/>
</dbReference>
<keyword evidence="3" id="KW-1185">Reference proteome</keyword>
<dbReference type="Pfam" id="PF13489">
    <property type="entry name" value="Methyltransf_23"/>
    <property type="match status" value="1"/>
</dbReference>
<protein>
    <submittedName>
        <fullName evidence="2">Uncharacterized protein</fullName>
    </submittedName>
</protein>
<proteinExistence type="predicted"/>
<dbReference type="AlphaFoldDB" id="A0A2T3B5B8"/>
<dbReference type="EMBL" id="KZ679009">
    <property type="protein sequence ID" value="PSS21954.1"/>
    <property type="molecule type" value="Genomic_DNA"/>
</dbReference>
<dbReference type="OrthoDB" id="3647at2759"/>
<dbReference type="Gene3D" id="3.40.50.150">
    <property type="entry name" value="Vaccinia Virus protein VP39"/>
    <property type="match status" value="1"/>
</dbReference>
<dbReference type="CDD" id="cd02440">
    <property type="entry name" value="AdoMet_MTases"/>
    <property type="match status" value="1"/>
</dbReference>
<dbReference type="SUPFAM" id="SSF53335">
    <property type="entry name" value="S-adenosyl-L-methionine-dependent methyltransferases"/>
    <property type="match status" value="1"/>
</dbReference>
<dbReference type="PANTHER" id="PTHR43861:SF3">
    <property type="entry name" value="PUTATIVE (AFU_ORTHOLOGUE AFUA_2G14390)-RELATED"/>
    <property type="match status" value="1"/>
</dbReference>
<dbReference type="InParanoid" id="A0A2T3B5B8"/>
<dbReference type="Proteomes" id="UP000241818">
    <property type="component" value="Unassembled WGS sequence"/>
</dbReference>
<evidence type="ECO:0000313" key="2">
    <source>
        <dbReference type="EMBL" id="PSS21954.1"/>
    </source>
</evidence>